<evidence type="ECO:0000313" key="2">
    <source>
        <dbReference type="Proteomes" id="UP001237642"/>
    </source>
</evidence>
<evidence type="ECO:0008006" key="3">
    <source>
        <dbReference type="Google" id="ProtNLM"/>
    </source>
</evidence>
<organism evidence="1 2">
    <name type="scientific">Heracleum sosnowskyi</name>
    <dbReference type="NCBI Taxonomy" id="360622"/>
    <lineage>
        <taxon>Eukaryota</taxon>
        <taxon>Viridiplantae</taxon>
        <taxon>Streptophyta</taxon>
        <taxon>Embryophyta</taxon>
        <taxon>Tracheophyta</taxon>
        <taxon>Spermatophyta</taxon>
        <taxon>Magnoliopsida</taxon>
        <taxon>eudicotyledons</taxon>
        <taxon>Gunneridae</taxon>
        <taxon>Pentapetalae</taxon>
        <taxon>asterids</taxon>
        <taxon>campanulids</taxon>
        <taxon>Apiales</taxon>
        <taxon>Apiaceae</taxon>
        <taxon>Apioideae</taxon>
        <taxon>apioid superclade</taxon>
        <taxon>Tordylieae</taxon>
        <taxon>Tordyliinae</taxon>
        <taxon>Heracleum</taxon>
    </lineage>
</organism>
<keyword evidence="2" id="KW-1185">Reference proteome</keyword>
<dbReference type="EMBL" id="JAUIZM010000005">
    <property type="protein sequence ID" value="KAK1382508.1"/>
    <property type="molecule type" value="Genomic_DNA"/>
</dbReference>
<protein>
    <recommendedName>
        <fullName evidence="3">GDSL esterase/lipase</fullName>
    </recommendedName>
</protein>
<dbReference type="InterPro" id="IPR050592">
    <property type="entry name" value="GDSL_lipolytic_enzyme"/>
</dbReference>
<dbReference type="PANTHER" id="PTHR45642">
    <property type="entry name" value="GDSL ESTERASE/LIPASE EXL3"/>
    <property type="match status" value="1"/>
</dbReference>
<dbReference type="AlphaFoldDB" id="A0AAD8IC69"/>
<proteinExistence type="predicted"/>
<name>A0AAD8IC69_9APIA</name>
<accession>A0AAD8IC69</accession>
<gene>
    <name evidence="1" type="ORF">POM88_020243</name>
</gene>
<comment type="caution">
    <text evidence="1">The sequence shown here is derived from an EMBL/GenBank/DDBJ whole genome shotgun (WGS) entry which is preliminary data.</text>
</comment>
<reference evidence="1" key="1">
    <citation type="submission" date="2023-02" db="EMBL/GenBank/DDBJ databases">
        <title>Genome of toxic invasive species Heracleum sosnowskyi carries increased number of genes despite the absence of recent whole-genome duplications.</title>
        <authorList>
            <person name="Schelkunov M."/>
            <person name="Shtratnikova V."/>
            <person name="Makarenko M."/>
            <person name="Klepikova A."/>
            <person name="Omelchenko D."/>
            <person name="Novikova G."/>
            <person name="Obukhova E."/>
            <person name="Bogdanov V."/>
            <person name="Penin A."/>
            <person name="Logacheva M."/>
        </authorList>
    </citation>
    <scope>NUCLEOTIDE SEQUENCE</scope>
    <source>
        <strain evidence="1">Hsosn_3</strain>
        <tissue evidence="1">Leaf</tissue>
    </source>
</reference>
<dbReference type="PANTHER" id="PTHR45642:SF95">
    <property type="entry name" value="GDSL-LIKE LIPASE_ACYLHYDROLASE FAMILY PROTEIN, EXPRESSED"/>
    <property type="match status" value="1"/>
</dbReference>
<dbReference type="Proteomes" id="UP001237642">
    <property type="component" value="Unassembled WGS sequence"/>
</dbReference>
<evidence type="ECO:0000313" key="1">
    <source>
        <dbReference type="EMBL" id="KAK1382508.1"/>
    </source>
</evidence>
<sequence length="197" mass="21859">MVPGTSVSDDPAYNNFNQDGSPLWCIGFQKTQDEAVRKLGVLLGIRWADYDCKSSVNVSITSSKDEFFNGGQLHSSSSLRNTQLHLVRLSGRGFFFTFLYMRKLPSMKSCRYLTFIKSNSNVLLVVYCPILWCGMIMGREALIKLLKNVTVPGLILFGDSIADQVNNNNRSSIIKCSFPPYGIDFSGGLATGRFTNA</sequence>
<reference evidence="1" key="2">
    <citation type="submission" date="2023-05" db="EMBL/GenBank/DDBJ databases">
        <authorList>
            <person name="Schelkunov M.I."/>
        </authorList>
    </citation>
    <scope>NUCLEOTIDE SEQUENCE</scope>
    <source>
        <strain evidence="1">Hsosn_3</strain>
        <tissue evidence="1">Leaf</tissue>
    </source>
</reference>